<keyword evidence="8" id="KW-0030">Aminoacyl-tRNA synthetase</keyword>
<dbReference type="PROSITE" id="PS00178">
    <property type="entry name" value="AA_TRNA_LIGASE_I"/>
    <property type="match status" value="1"/>
</dbReference>
<proteinExistence type="inferred from homology"/>
<dbReference type="InterPro" id="IPR002306">
    <property type="entry name" value="Trp-tRNA-ligase"/>
</dbReference>
<dbReference type="SUPFAM" id="SSF52374">
    <property type="entry name" value="Nucleotidylyl transferase"/>
    <property type="match status" value="1"/>
</dbReference>
<dbReference type="Gene3D" id="1.10.240.10">
    <property type="entry name" value="Tyrosyl-Transfer RNA Synthetase"/>
    <property type="match status" value="1"/>
</dbReference>
<comment type="subcellular location">
    <subcellularLocation>
        <location evidence="1">Mitochondrion matrix</location>
    </subcellularLocation>
</comment>
<dbReference type="AlphaFoldDB" id="A0A376B7T2"/>
<reference evidence="13" key="1">
    <citation type="submission" date="2018-06" db="EMBL/GenBank/DDBJ databases">
        <authorList>
            <person name="Guldener U."/>
        </authorList>
    </citation>
    <scope>NUCLEOTIDE SEQUENCE [LARGE SCALE GENOMIC DNA]</scope>
    <source>
        <strain evidence="13">UTAD17</strain>
    </source>
</reference>
<evidence type="ECO:0000256" key="9">
    <source>
        <dbReference type="ARBA" id="ARBA00030268"/>
    </source>
</evidence>
<evidence type="ECO:0000256" key="4">
    <source>
        <dbReference type="ARBA" id="ARBA00022598"/>
    </source>
</evidence>
<dbReference type="InterPro" id="IPR001412">
    <property type="entry name" value="aa-tRNA-synth_I_CS"/>
</dbReference>
<keyword evidence="6" id="KW-0067">ATP-binding</keyword>
<dbReference type="Gene3D" id="2.40.30.10">
    <property type="entry name" value="Translation factors"/>
    <property type="match status" value="1"/>
</dbReference>
<dbReference type="PROSITE" id="PS51384">
    <property type="entry name" value="FAD_FR"/>
    <property type="match status" value="1"/>
</dbReference>
<dbReference type="Proteomes" id="UP000262825">
    <property type="component" value="Unassembled WGS sequence"/>
</dbReference>
<keyword evidence="4 12" id="KW-0436">Ligase</keyword>
<dbReference type="InterPro" id="IPR014729">
    <property type="entry name" value="Rossmann-like_a/b/a_fold"/>
</dbReference>
<dbReference type="Pfam" id="PF00579">
    <property type="entry name" value="tRNA-synt_1b"/>
    <property type="match status" value="1"/>
</dbReference>
<dbReference type="FunFam" id="3.40.50.620:FF:000082">
    <property type="entry name" value="MSW1p Mitochondrial tryptophanyl-tRNA synthetase"/>
    <property type="match status" value="1"/>
</dbReference>
<evidence type="ECO:0000256" key="10">
    <source>
        <dbReference type="ARBA" id="ARBA00069760"/>
    </source>
</evidence>
<evidence type="ECO:0000256" key="2">
    <source>
        <dbReference type="ARBA" id="ARBA00005594"/>
    </source>
</evidence>
<dbReference type="GO" id="GO:0004830">
    <property type="term" value="F:tryptophan-tRNA ligase activity"/>
    <property type="evidence" value="ECO:0007669"/>
    <property type="project" value="UniProtKB-EC"/>
</dbReference>
<name>A0A376B7T2_9ASCO</name>
<dbReference type="VEuPathDB" id="FungiDB:SCODWIG_01941"/>
<keyword evidence="13" id="KW-1185">Reference proteome</keyword>
<evidence type="ECO:0000256" key="6">
    <source>
        <dbReference type="ARBA" id="ARBA00022840"/>
    </source>
</evidence>
<dbReference type="FunFam" id="1.10.240.10:FF:000002">
    <property type="entry name" value="Tryptophan--tRNA ligase"/>
    <property type="match status" value="1"/>
</dbReference>
<dbReference type="InterPro" id="IPR017938">
    <property type="entry name" value="Riboflavin_synthase-like_b-brl"/>
</dbReference>
<dbReference type="GO" id="GO:0005524">
    <property type="term" value="F:ATP binding"/>
    <property type="evidence" value="ECO:0007669"/>
    <property type="project" value="UniProtKB-KW"/>
</dbReference>
<dbReference type="CDD" id="cd00806">
    <property type="entry name" value="TrpRS_core"/>
    <property type="match status" value="1"/>
</dbReference>
<sequence>MYMKPLFKRSLYIGSSIIALSTGGYYFYKKSFVLNKPSIELNPDFFVKYKINWRHDIDKDHYLLELKPLIPQKKNIWKDMGYNKLWSVEVKQPEISVVRNYTPLPLVHSKNAVVKDEDTNIVDVLKDGCNADGILIFYIKQYSNGEVARWLHNLPQGHVIELRGPFLEYEFPEYPKDEIIRDRSFLWNGAPEKSEKERFKYQPFDICMFTGGTGIVACLQLVLTENPFRGRIKLFHGCHDRKELGPLYPLMKKLDKHDRIDLNLYENFSSNLKSIFKLIPKPYGYEGQRVFQVDGNNDPKQIIRPVLSLVVGPEGFITSVAGTKLTPYQGPISGLLGAKGWNYKLHTDDIPSNATIFSMIQPTGQFHLGNYLGAVRVWKDLCDLKSSNNKNDVKLLFGAADLHAITIPKPDAKSFKKTRLEAIASLLSIGIDPKKAIIFTQSGIKQHAELHWILSTFASMGTLNRMTQWKSKAATNDLNNVKLGLFSYPVLQAADILIYKATHVPVGDDQAQHLECTRTLAGLFNNCYKTNLFPLPKTMLAPTKKILSLSNVEKKMSKSDPNQNSLIYLNDPPESIQRKIKKAVTDSITDHFNYNPIERPGLSNLINMISGVQRKSIQDVEKDFSRFNNYRDLKSYIADILIEHLREPRENFNKLVGNPDFLESVIKNGVEAASEIAEKNIQEIKKTMGFL</sequence>
<dbReference type="InterPro" id="IPR050203">
    <property type="entry name" value="Trp-tRNA_synthetase"/>
</dbReference>
<keyword evidence="5" id="KW-0547">Nucleotide-binding</keyword>
<evidence type="ECO:0000256" key="5">
    <source>
        <dbReference type="ARBA" id="ARBA00022741"/>
    </source>
</evidence>
<evidence type="ECO:0000313" key="12">
    <source>
        <dbReference type="EMBL" id="SSD60180.1"/>
    </source>
</evidence>
<organism evidence="12 13">
    <name type="scientific">Saccharomycodes ludwigii</name>
    <dbReference type="NCBI Taxonomy" id="36035"/>
    <lineage>
        <taxon>Eukaryota</taxon>
        <taxon>Fungi</taxon>
        <taxon>Dikarya</taxon>
        <taxon>Ascomycota</taxon>
        <taxon>Saccharomycotina</taxon>
        <taxon>Saccharomycetes</taxon>
        <taxon>Saccharomycodales</taxon>
        <taxon>Saccharomycodaceae</taxon>
        <taxon>Saccharomycodes</taxon>
    </lineage>
</organism>
<dbReference type="EC" id="6.1.1.2" evidence="3"/>
<dbReference type="GO" id="GO:0005759">
    <property type="term" value="C:mitochondrial matrix"/>
    <property type="evidence" value="ECO:0007669"/>
    <property type="project" value="UniProtKB-SubCell"/>
</dbReference>
<dbReference type="InterPro" id="IPR017927">
    <property type="entry name" value="FAD-bd_FR_type"/>
</dbReference>
<dbReference type="PRINTS" id="PR01039">
    <property type="entry name" value="TRNASYNTHTRP"/>
</dbReference>
<dbReference type="GO" id="GO:0070183">
    <property type="term" value="P:mitochondrial tryptophanyl-tRNA aminoacylation"/>
    <property type="evidence" value="ECO:0007669"/>
    <property type="project" value="TreeGrafter"/>
</dbReference>
<dbReference type="NCBIfam" id="TIGR00233">
    <property type="entry name" value="trpS"/>
    <property type="match status" value="1"/>
</dbReference>
<gene>
    <name evidence="12" type="ORF">SCODWIG_01941</name>
</gene>
<dbReference type="Gene3D" id="3.40.50.620">
    <property type="entry name" value="HUPs"/>
    <property type="match status" value="1"/>
</dbReference>
<evidence type="ECO:0000259" key="11">
    <source>
        <dbReference type="PROSITE" id="PS51384"/>
    </source>
</evidence>
<dbReference type="InterPro" id="IPR002305">
    <property type="entry name" value="aa-tRNA-synth_Ic"/>
</dbReference>
<dbReference type="EMBL" id="UFAJ01000290">
    <property type="protein sequence ID" value="SSD60180.1"/>
    <property type="molecule type" value="Genomic_DNA"/>
</dbReference>
<dbReference type="SUPFAM" id="SSF63380">
    <property type="entry name" value="Riboflavin synthase domain-like"/>
    <property type="match status" value="1"/>
</dbReference>
<comment type="similarity">
    <text evidence="2">Belongs to the class-I aminoacyl-tRNA synthetase family.</text>
</comment>
<evidence type="ECO:0000256" key="3">
    <source>
        <dbReference type="ARBA" id="ARBA00013161"/>
    </source>
</evidence>
<dbReference type="GO" id="GO:0016491">
    <property type="term" value="F:oxidoreductase activity"/>
    <property type="evidence" value="ECO:0007669"/>
    <property type="project" value="InterPro"/>
</dbReference>
<protein>
    <recommendedName>
        <fullName evidence="10">Tryptophan--tRNA ligase, mitochondrial</fullName>
        <ecNumber evidence="3">6.1.1.2</ecNumber>
    </recommendedName>
    <alternativeName>
        <fullName evidence="9">Tryptophanyl-tRNA synthetase</fullName>
    </alternativeName>
</protein>
<accession>A0A376B7T2</accession>
<keyword evidence="7" id="KW-0648">Protein biosynthesis</keyword>
<feature type="domain" description="FAD-binding FR-type" evidence="11">
    <location>
        <begin position="44"/>
        <end position="172"/>
    </location>
</feature>
<evidence type="ECO:0000256" key="7">
    <source>
        <dbReference type="ARBA" id="ARBA00022917"/>
    </source>
</evidence>
<dbReference type="PANTHER" id="PTHR43766">
    <property type="entry name" value="TRYPTOPHAN--TRNA LIGASE, MITOCHONDRIAL"/>
    <property type="match status" value="1"/>
</dbReference>
<dbReference type="PANTHER" id="PTHR43766:SF1">
    <property type="entry name" value="TRYPTOPHAN--TRNA LIGASE, MITOCHONDRIAL"/>
    <property type="match status" value="1"/>
</dbReference>
<evidence type="ECO:0000256" key="1">
    <source>
        <dbReference type="ARBA" id="ARBA00004305"/>
    </source>
</evidence>
<evidence type="ECO:0000256" key="8">
    <source>
        <dbReference type="ARBA" id="ARBA00023146"/>
    </source>
</evidence>
<evidence type="ECO:0000313" key="13">
    <source>
        <dbReference type="Proteomes" id="UP000262825"/>
    </source>
</evidence>